<dbReference type="InterPro" id="IPR012337">
    <property type="entry name" value="RNaseH-like_sf"/>
</dbReference>
<accession>A0A1X6YSW0</accession>
<dbReference type="InterPro" id="IPR050092">
    <property type="entry name" value="RNase_H"/>
</dbReference>
<dbReference type="GO" id="GO:0000287">
    <property type="term" value="F:magnesium ion binding"/>
    <property type="evidence" value="ECO:0007669"/>
    <property type="project" value="UniProtKB-UniRule"/>
</dbReference>
<keyword evidence="9 10" id="KW-0460">Magnesium</keyword>
<dbReference type="PANTHER" id="PTHR10642:SF26">
    <property type="entry name" value="RIBONUCLEASE H1"/>
    <property type="match status" value="1"/>
</dbReference>
<name>A0A1X6YSW0_9RHOB</name>
<feature type="binding site" evidence="10">
    <location>
        <position position="11"/>
    </location>
    <ligand>
        <name>Mg(2+)</name>
        <dbReference type="ChEBI" id="CHEBI:18420"/>
        <label>1</label>
    </ligand>
</feature>
<protein>
    <recommendedName>
        <fullName evidence="4 10">Ribonuclease H</fullName>
        <shortName evidence="10">RNase H</shortName>
        <ecNumber evidence="4 10">3.1.26.4</ecNumber>
    </recommendedName>
</protein>
<evidence type="ECO:0000256" key="5">
    <source>
        <dbReference type="ARBA" id="ARBA00022722"/>
    </source>
</evidence>
<dbReference type="Pfam" id="PF00075">
    <property type="entry name" value="RNase_H"/>
    <property type="match status" value="1"/>
</dbReference>
<dbReference type="GO" id="GO:0003676">
    <property type="term" value="F:nucleic acid binding"/>
    <property type="evidence" value="ECO:0007669"/>
    <property type="project" value="InterPro"/>
</dbReference>
<feature type="binding site" evidence="10">
    <location>
        <position position="54"/>
    </location>
    <ligand>
        <name>Mg(2+)</name>
        <dbReference type="ChEBI" id="CHEBI:18420"/>
        <label>1</label>
    </ligand>
</feature>
<evidence type="ECO:0000256" key="6">
    <source>
        <dbReference type="ARBA" id="ARBA00022723"/>
    </source>
</evidence>
<dbReference type="EMBL" id="FWFP01000003">
    <property type="protein sequence ID" value="SLN29476.1"/>
    <property type="molecule type" value="Genomic_DNA"/>
</dbReference>
<dbReference type="PROSITE" id="PS50879">
    <property type="entry name" value="RNASE_H_1"/>
    <property type="match status" value="1"/>
</dbReference>
<evidence type="ECO:0000256" key="4">
    <source>
        <dbReference type="ARBA" id="ARBA00012180"/>
    </source>
</evidence>
<dbReference type="RefSeq" id="WP_085821749.1">
    <property type="nucleotide sequence ID" value="NZ_FWFP01000003.1"/>
</dbReference>
<comment type="similarity">
    <text evidence="2 10">Belongs to the RNase H family.</text>
</comment>
<evidence type="ECO:0000256" key="8">
    <source>
        <dbReference type="ARBA" id="ARBA00022801"/>
    </source>
</evidence>
<evidence type="ECO:0000313" key="13">
    <source>
        <dbReference type="Proteomes" id="UP000193778"/>
    </source>
</evidence>
<dbReference type="EC" id="3.1.26.4" evidence="4 10"/>
<dbReference type="HAMAP" id="MF_00042">
    <property type="entry name" value="RNase_H"/>
    <property type="match status" value="1"/>
</dbReference>
<dbReference type="GO" id="GO:0004523">
    <property type="term" value="F:RNA-DNA hybrid ribonuclease activity"/>
    <property type="evidence" value="ECO:0007669"/>
    <property type="project" value="UniProtKB-UniRule"/>
</dbReference>
<evidence type="ECO:0000256" key="2">
    <source>
        <dbReference type="ARBA" id="ARBA00005300"/>
    </source>
</evidence>
<keyword evidence="6 10" id="KW-0479">Metal-binding</keyword>
<comment type="function">
    <text evidence="10">Endonuclease that specifically degrades the RNA of RNA-DNA hybrids.</text>
</comment>
<reference evidence="13" key="1">
    <citation type="submission" date="2017-03" db="EMBL/GenBank/DDBJ databases">
        <authorList>
            <person name="Rodrigo-Torres L."/>
            <person name="Arahal R.D."/>
            <person name="Lucena T."/>
        </authorList>
    </citation>
    <scope>NUCLEOTIDE SEQUENCE [LARGE SCALE GENOMIC DNA]</scope>
    <source>
        <strain evidence="13">CECT 8411</strain>
    </source>
</reference>
<sequence length="153" mass="17203">MTNTEITIHTDGSCLGNPGRGGWAATLRRYEGGKEVKKRSINGGVKHTTNNRMEMTAAIQGLKKIKKGEKAQITVYSDSRLLIQGMTDWHHKWQTNGWRKAGGKPVENRDLWEELLTVTDELNVQWEWVRGHAGDRRNEEVDAMAADAAYKAA</sequence>
<comment type="cofactor">
    <cofactor evidence="10">
        <name>Mg(2+)</name>
        <dbReference type="ChEBI" id="CHEBI:18420"/>
    </cofactor>
    <text evidence="10">Binds 1 Mg(2+) ion per subunit. May bind a second metal ion at a regulatory site, or after substrate binding.</text>
</comment>
<comment type="subcellular location">
    <subcellularLocation>
        <location evidence="10">Cytoplasm</location>
    </subcellularLocation>
</comment>
<dbReference type="CDD" id="cd09278">
    <property type="entry name" value="RNase_HI_prokaryote_like"/>
    <property type="match status" value="1"/>
</dbReference>
<dbReference type="NCBIfam" id="NF001236">
    <property type="entry name" value="PRK00203.1"/>
    <property type="match status" value="1"/>
</dbReference>
<dbReference type="InterPro" id="IPR036397">
    <property type="entry name" value="RNaseH_sf"/>
</dbReference>
<proteinExistence type="inferred from homology"/>
<evidence type="ECO:0000256" key="7">
    <source>
        <dbReference type="ARBA" id="ARBA00022759"/>
    </source>
</evidence>
<gene>
    <name evidence="12" type="primary">rnhA_1</name>
    <name evidence="10" type="synonym">rnhA</name>
    <name evidence="12" type="ORF">RUM8411_01188</name>
</gene>
<dbReference type="Proteomes" id="UP000193778">
    <property type="component" value="Unassembled WGS sequence"/>
</dbReference>
<feature type="domain" description="RNase H type-1" evidence="11">
    <location>
        <begin position="2"/>
        <end position="150"/>
    </location>
</feature>
<evidence type="ECO:0000256" key="9">
    <source>
        <dbReference type="ARBA" id="ARBA00022842"/>
    </source>
</evidence>
<dbReference type="GO" id="GO:0005737">
    <property type="term" value="C:cytoplasm"/>
    <property type="evidence" value="ECO:0007669"/>
    <property type="project" value="UniProtKB-SubCell"/>
</dbReference>
<dbReference type="OrthoDB" id="7845843at2"/>
<dbReference type="AlphaFoldDB" id="A0A1X6YSW0"/>
<evidence type="ECO:0000256" key="10">
    <source>
        <dbReference type="HAMAP-Rule" id="MF_00042"/>
    </source>
</evidence>
<keyword evidence="13" id="KW-1185">Reference proteome</keyword>
<dbReference type="PANTHER" id="PTHR10642">
    <property type="entry name" value="RIBONUCLEASE H1"/>
    <property type="match status" value="1"/>
</dbReference>
<comment type="subunit">
    <text evidence="3 10">Monomer.</text>
</comment>
<keyword evidence="10" id="KW-0963">Cytoplasm</keyword>
<dbReference type="GO" id="GO:0043137">
    <property type="term" value="P:DNA replication, removal of RNA primer"/>
    <property type="evidence" value="ECO:0007669"/>
    <property type="project" value="TreeGrafter"/>
</dbReference>
<dbReference type="Gene3D" id="3.30.420.10">
    <property type="entry name" value="Ribonuclease H-like superfamily/Ribonuclease H"/>
    <property type="match status" value="1"/>
</dbReference>
<feature type="binding site" evidence="10">
    <location>
        <position position="78"/>
    </location>
    <ligand>
        <name>Mg(2+)</name>
        <dbReference type="ChEBI" id="CHEBI:18420"/>
        <label>1</label>
    </ligand>
</feature>
<dbReference type="SUPFAM" id="SSF53098">
    <property type="entry name" value="Ribonuclease H-like"/>
    <property type="match status" value="1"/>
</dbReference>
<feature type="binding site" evidence="10">
    <location>
        <position position="142"/>
    </location>
    <ligand>
        <name>Mg(2+)</name>
        <dbReference type="ChEBI" id="CHEBI:18420"/>
        <label>2</label>
    </ligand>
</feature>
<evidence type="ECO:0000313" key="12">
    <source>
        <dbReference type="EMBL" id="SLN29476.1"/>
    </source>
</evidence>
<keyword evidence="8 10" id="KW-0378">Hydrolase</keyword>
<evidence type="ECO:0000259" key="11">
    <source>
        <dbReference type="PROSITE" id="PS50879"/>
    </source>
</evidence>
<keyword evidence="7 10" id="KW-0255">Endonuclease</keyword>
<feature type="binding site" evidence="10">
    <location>
        <position position="11"/>
    </location>
    <ligand>
        <name>Mg(2+)</name>
        <dbReference type="ChEBI" id="CHEBI:18420"/>
        <label>2</label>
    </ligand>
</feature>
<organism evidence="12 13">
    <name type="scientific">Ruegeria meonggei</name>
    <dbReference type="NCBI Taxonomy" id="1446476"/>
    <lineage>
        <taxon>Bacteria</taxon>
        <taxon>Pseudomonadati</taxon>
        <taxon>Pseudomonadota</taxon>
        <taxon>Alphaproteobacteria</taxon>
        <taxon>Rhodobacterales</taxon>
        <taxon>Roseobacteraceae</taxon>
        <taxon>Ruegeria</taxon>
    </lineage>
</organism>
<evidence type="ECO:0000256" key="3">
    <source>
        <dbReference type="ARBA" id="ARBA00011245"/>
    </source>
</evidence>
<dbReference type="InterPro" id="IPR002156">
    <property type="entry name" value="RNaseH_domain"/>
</dbReference>
<evidence type="ECO:0000256" key="1">
    <source>
        <dbReference type="ARBA" id="ARBA00000077"/>
    </source>
</evidence>
<comment type="catalytic activity">
    <reaction evidence="1 10">
        <text>Endonucleolytic cleavage to 5'-phosphomonoester.</text>
        <dbReference type="EC" id="3.1.26.4"/>
    </reaction>
</comment>
<dbReference type="InterPro" id="IPR022892">
    <property type="entry name" value="RNaseHI"/>
</dbReference>
<keyword evidence="5 10" id="KW-0540">Nuclease</keyword>